<dbReference type="SUPFAM" id="SSF52172">
    <property type="entry name" value="CheY-like"/>
    <property type="match status" value="1"/>
</dbReference>
<gene>
    <name evidence="8" type="ORF">DHW61_12050</name>
</gene>
<dbReference type="InterPro" id="IPR001789">
    <property type="entry name" value="Sig_transdc_resp-reg_receiver"/>
</dbReference>
<comment type="function">
    <text evidence="5">May play the central regulatory role in sporulation. It may be an element of the effector pathway responsible for the activation of sporulation genes in response to nutritional stress. Spo0A may act in concert with spo0H (a sigma factor) to control the expression of some genes that are critical to the sporulation process.</text>
</comment>
<comment type="caution">
    <text evidence="8">The sequence shown here is derived from an EMBL/GenBank/DDBJ whole genome shotgun (WGS) entry which is preliminary data.</text>
</comment>
<evidence type="ECO:0000313" key="8">
    <source>
        <dbReference type="EMBL" id="HCL03119.1"/>
    </source>
</evidence>
<dbReference type="AlphaFoldDB" id="A0A3D2X7L0"/>
<dbReference type="PANTHER" id="PTHR48111:SF2">
    <property type="entry name" value="RESPONSE REGULATOR SAER"/>
    <property type="match status" value="1"/>
</dbReference>
<accession>A0A3D2X7L0</accession>
<proteinExistence type="predicted"/>
<evidence type="ECO:0000256" key="1">
    <source>
        <dbReference type="ARBA" id="ARBA00018672"/>
    </source>
</evidence>
<dbReference type="Gene3D" id="3.40.50.2300">
    <property type="match status" value="1"/>
</dbReference>
<keyword evidence="2" id="KW-0805">Transcription regulation</keyword>
<protein>
    <recommendedName>
        <fullName evidence="1">Stage 0 sporulation protein A homolog</fullName>
    </recommendedName>
</protein>
<feature type="modified residue" description="4-aspartylphosphate" evidence="6">
    <location>
        <position position="51"/>
    </location>
</feature>
<dbReference type="InterPro" id="IPR039420">
    <property type="entry name" value="WalR-like"/>
</dbReference>
<dbReference type="Proteomes" id="UP000262969">
    <property type="component" value="Unassembled WGS sequence"/>
</dbReference>
<dbReference type="GO" id="GO:0000976">
    <property type="term" value="F:transcription cis-regulatory region binding"/>
    <property type="evidence" value="ECO:0007669"/>
    <property type="project" value="TreeGrafter"/>
</dbReference>
<dbReference type="PANTHER" id="PTHR48111">
    <property type="entry name" value="REGULATOR OF RPOS"/>
    <property type="match status" value="1"/>
</dbReference>
<feature type="domain" description="Response regulatory" evidence="7">
    <location>
        <begin position="3"/>
        <end position="115"/>
    </location>
</feature>
<evidence type="ECO:0000256" key="3">
    <source>
        <dbReference type="ARBA" id="ARBA00023125"/>
    </source>
</evidence>
<evidence type="ECO:0000259" key="7">
    <source>
        <dbReference type="PROSITE" id="PS50110"/>
    </source>
</evidence>
<dbReference type="EMBL" id="DPVV01000402">
    <property type="protein sequence ID" value="HCL03119.1"/>
    <property type="molecule type" value="Genomic_DNA"/>
</dbReference>
<sequence>MSKILALDDDIQILSIIKKALENDKHSVDILDNINKVNRGNLSKYDLILLDVMMPNTNGFDFCKEIRSIVDCPILFITAKTMDEDLTEGFAVGADDYIKKPFSLSELRARVNAHLRREKREYHNRIISDNFIFDISEKI</sequence>
<evidence type="ECO:0000256" key="2">
    <source>
        <dbReference type="ARBA" id="ARBA00023015"/>
    </source>
</evidence>
<dbReference type="GO" id="GO:0000156">
    <property type="term" value="F:phosphorelay response regulator activity"/>
    <property type="evidence" value="ECO:0007669"/>
    <property type="project" value="TreeGrafter"/>
</dbReference>
<dbReference type="PROSITE" id="PS50110">
    <property type="entry name" value="RESPONSE_REGULATORY"/>
    <property type="match status" value="1"/>
</dbReference>
<dbReference type="SMART" id="SM00448">
    <property type="entry name" value="REC"/>
    <property type="match status" value="1"/>
</dbReference>
<keyword evidence="3 8" id="KW-0238">DNA-binding</keyword>
<evidence type="ECO:0000256" key="5">
    <source>
        <dbReference type="ARBA" id="ARBA00024867"/>
    </source>
</evidence>
<reference evidence="8 9" key="1">
    <citation type="journal article" date="2018" name="Nat. Biotechnol.">
        <title>A standardized bacterial taxonomy based on genome phylogeny substantially revises the tree of life.</title>
        <authorList>
            <person name="Parks D.H."/>
            <person name="Chuvochina M."/>
            <person name="Waite D.W."/>
            <person name="Rinke C."/>
            <person name="Skarshewski A."/>
            <person name="Chaumeil P.A."/>
            <person name="Hugenholtz P."/>
        </authorList>
    </citation>
    <scope>NUCLEOTIDE SEQUENCE [LARGE SCALE GENOMIC DNA]</scope>
    <source>
        <strain evidence="8">UBA11728</strain>
    </source>
</reference>
<evidence type="ECO:0000256" key="6">
    <source>
        <dbReference type="PROSITE-ProRule" id="PRU00169"/>
    </source>
</evidence>
<dbReference type="CDD" id="cd17574">
    <property type="entry name" value="REC_OmpR"/>
    <property type="match status" value="1"/>
</dbReference>
<dbReference type="InterPro" id="IPR011006">
    <property type="entry name" value="CheY-like_superfamily"/>
</dbReference>
<keyword evidence="4" id="KW-0804">Transcription</keyword>
<evidence type="ECO:0000256" key="4">
    <source>
        <dbReference type="ARBA" id="ARBA00023163"/>
    </source>
</evidence>
<keyword evidence="6" id="KW-0597">Phosphoprotein</keyword>
<dbReference type="GO" id="GO:0032993">
    <property type="term" value="C:protein-DNA complex"/>
    <property type="evidence" value="ECO:0007669"/>
    <property type="project" value="TreeGrafter"/>
</dbReference>
<dbReference type="GO" id="GO:0005829">
    <property type="term" value="C:cytosol"/>
    <property type="evidence" value="ECO:0007669"/>
    <property type="project" value="TreeGrafter"/>
</dbReference>
<dbReference type="GO" id="GO:0006355">
    <property type="term" value="P:regulation of DNA-templated transcription"/>
    <property type="evidence" value="ECO:0007669"/>
    <property type="project" value="TreeGrafter"/>
</dbReference>
<dbReference type="Pfam" id="PF00072">
    <property type="entry name" value="Response_reg"/>
    <property type="match status" value="1"/>
</dbReference>
<evidence type="ECO:0000313" key="9">
    <source>
        <dbReference type="Proteomes" id="UP000262969"/>
    </source>
</evidence>
<name>A0A3D2X7L0_9FIRM</name>
<organism evidence="8 9">
    <name type="scientific">Lachnoclostridium phytofermentans</name>
    <dbReference type="NCBI Taxonomy" id="66219"/>
    <lineage>
        <taxon>Bacteria</taxon>
        <taxon>Bacillati</taxon>
        <taxon>Bacillota</taxon>
        <taxon>Clostridia</taxon>
        <taxon>Lachnospirales</taxon>
        <taxon>Lachnospiraceae</taxon>
    </lineage>
</organism>
<feature type="non-terminal residue" evidence="8">
    <location>
        <position position="139"/>
    </location>
</feature>